<feature type="chain" id="PRO_5003154741" evidence="1">
    <location>
        <begin position="22"/>
        <end position="156"/>
    </location>
</feature>
<dbReference type="EMBL" id="FQ312005">
    <property type="protein sequence ID" value="CBW26057.1"/>
    <property type="molecule type" value="Genomic_DNA"/>
</dbReference>
<dbReference type="STRING" id="862908.BMS_1179"/>
<organism evidence="2 3">
    <name type="scientific">Halobacteriovorax marinus (strain ATCC BAA-682 / DSM 15412 / SJ)</name>
    <name type="common">Bacteriovorax marinus</name>
    <dbReference type="NCBI Taxonomy" id="862908"/>
    <lineage>
        <taxon>Bacteria</taxon>
        <taxon>Pseudomonadati</taxon>
        <taxon>Bdellovibrionota</taxon>
        <taxon>Bacteriovoracia</taxon>
        <taxon>Bacteriovoracales</taxon>
        <taxon>Halobacteriovoraceae</taxon>
        <taxon>Halobacteriovorax</taxon>
    </lineage>
</organism>
<dbReference type="Proteomes" id="UP000008963">
    <property type="component" value="Chromosome"/>
</dbReference>
<evidence type="ECO:0000313" key="3">
    <source>
        <dbReference type="Proteomes" id="UP000008963"/>
    </source>
</evidence>
<evidence type="ECO:0000313" key="2">
    <source>
        <dbReference type="EMBL" id="CBW26057.1"/>
    </source>
</evidence>
<dbReference type="KEGG" id="bmx:BMS_1179"/>
<dbReference type="HOGENOM" id="CLU_1684123_0_0_7"/>
<dbReference type="AlphaFoldDB" id="E1WYK9"/>
<name>E1WYK9_HALMS</name>
<keyword evidence="1" id="KW-0732">Signal</keyword>
<accession>E1WYK9</accession>
<proteinExistence type="predicted"/>
<evidence type="ECO:0000256" key="1">
    <source>
        <dbReference type="SAM" id="SignalP"/>
    </source>
</evidence>
<reference evidence="3" key="1">
    <citation type="journal article" date="2013" name="ISME J.">
        <title>A small predatory core genome in the divergent marine Bacteriovorax marinus SJ and the terrestrial Bdellovibrio bacteriovorus.</title>
        <authorList>
            <person name="Crossman L.C."/>
            <person name="Chen H."/>
            <person name="Cerdeno-Tarraga A.M."/>
            <person name="Brooks K."/>
            <person name="Quail M.A."/>
            <person name="Pineiro S.A."/>
            <person name="Hobley L."/>
            <person name="Sockett R.E."/>
            <person name="Bentley S.D."/>
            <person name="Parkhill J."/>
            <person name="Williams H.N."/>
            <person name="Stine O.C."/>
        </authorList>
    </citation>
    <scope>NUCLEOTIDE SEQUENCE [LARGE SCALE GENOMIC DNA]</scope>
    <source>
        <strain evidence="3">ATCC BAA-682 / DSM 15412 / SJ</strain>
    </source>
</reference>
<gene>
    <name evidence="2" type="ordered locus">BMS_1179</name>
</gene>
<keyword evidence="3" id="KW-1185">Reference proteome</keyword>
<sequence>MNIKKALILASIFMTSTSIYAFELTPEKFISCYKKAVNERIQEIKEENPEAELCDQMSSTEVRLLDSLYLDEFILDGEYVRFRTSDILNASVQTHYDLIKREKQKYNISCYESRFHLLRRTDLDLIEEALEKMFNTKLGFRGWSKDVKELDYSYCM</sequence>
<dbReference type="PATRIC" id="fig|862908.3.peg.1122"/>
<protein>
    <submittedName>
        <fullName evidence="2">Membrane protein</fullName>
    </submittedName>
</protein>
<dbReference type="RefSeq" id="WP_014243841.1">
    <property type="nucleotide sequence ID" value="NC_016620.1"/>
</dbReference>
<feature type="signal peptide" evidence="1">
    <location>
        <begin position="1"/>
        <end position="21"/>
    </location>
</feature>